<evidence type="ECO:0000313" key="2">
    <source>
        <dbReference type="Proteomes" id="UP000238034"/>
    </source>
</evidence>
<dbReference type="EMBL" id="PVTH01000009">
    <property type="protein sequence ID" value="PRY50387.1"/>
    <property type="molecule type" value="Genomic_DNA"/>
</dbReference>
<organism evidence="1 2">
    <name type="scientific">Arcticibacter pallidicorallinus</name>
    <dbReference type="NCBI Taxonomy" id="1259464"/>
    <lineage>
        <taxon>Bacteria</taxon>
        <taxon>Pseudomonadati</taxon>
        <taxon>Bacteroidota</taxon>
        <taxon>Sphingobacteriia</taxon>
        <taxon>Sphingobacteriales</taxon>
        <taxon>Sphingobacteriaceae</taxon>
        <taxon>Arcticibacter</taxon>
    </lineage>
</organism>
<dbReference type="OrthoDB" id="797356at2"/>
<gene>
    <name evidence="1" type="ORF">B0I27_109110</name>
</gene>
<dbReference type="RefSeq" id="WP_106294448.1">
    <property type="nucleotide sequence ID" value="NZ_PVTH01000009.1"/>
</dbReference>
<protein>
    <submittedName>
        <fullName evidence="1">Uncharacterized protein</fullName>
    </submittedName>
</protein>
<dbReference type="Proteomes" id="UP000238034">
    <property type="component" value="Unassembled WGS sequence"/>
</dbReference>
<reference evidence="1 2" key="1">
    <citation type="submission" date="2018-03" db="EMBL/GenBank/DDBJ databases">
        <title>Genomic Encyclopedia of Type Strains, Phase III (KMG-III): the genomes of soil and plant-associated and newly described type strains.</title>
        <authorList>
            <person name="Whitman W."/>
        </authorList>
    </citation>
    <scope>NUCLEOTIDE SEQUENCE [LARGE SCALE GENOMIC DNA]</scope>
    <source>
        <strain evidence="1 2">CGMCC 1.9313</strain>
    </source>
</reference>
<evidence type="ECO:0000313" key="1">
    <source>
        <dbReference type="EMBL" id="PRY50387.1"/>
    </source>
</evidence>
<dbReference type="AlphaFoldDB" id="A0A2T0TXG7"/>
<sequence>MENQEILSLGYIRQYLEKNYAGRRIKSITPYSFTVGSDHNNEGLQLHLGIEKALFYGHLYLSINPNDKNLQEEKIVIKYRSYFNHTPYFKHITRFVEKENLINESSSSIELFDSLEIAQQSTKYDFYFTFIGFKIDFI</sequence>
<name>A0A2T0TXG7_9SPHI</name>
<accession>A0A2T0TXG7</accession>
<comment type="caution">
    <text evidence="1">The sequence shown here is derived from an EMBL/GenBank/DDBJ whole genome shotgun (WGS) entry which is preliminary data.</text>
</comment>
<keyword evidence="2" id="KW-1185">Reference proteome</keyword>
<proteinExistence type="predicted"/>